<evidence type="ECO:0000313" key="3">
    <source>
        <dbReference type="Proteomes" id="UP000322873"/>
    </source>
</evidence>
<name>A0A5M9JUA2_MONFR</name>
<feature type="region of interest" description="Disordered" evidence="1">
    <location>
        <begin position="1"/>
        <end position="51"/>
    </location>
</feature>
<protein>
    <submittedName>
        <fullName evidence="2">Uncharacterized protein</fullName>
    </submittedName>
</protein>
<dbReference type="VEuPathDB" id="FungiDB:MFRU_060g00210"/>
<dbReference type="AlphaFoldDB" id="A0A5M9JUA2"/>
<accession>A0A5M9JUA2</accession>
<organism evidence="2 3">
    <name type="scientific">Monilinia fructicola</name>
    <name type="common">Brown rot fungus</name>
    <name type="synonym">Ciboria fructicola</name>
    <dbReference type="NCBI Taxonomy" id="38448"/>
    <lineage>
        <taxon>Eukaryota</taxon>
        <taxon>Fungi</taxon>
        <taxon>Dikarya</taxon>
        <taxon>Ascomycota</taxon>
        <taxon>Pezizomycotina</taxon>
        <taxon>Leotiomycetes</taxon>
        <taxon>Helotiales</taxon>
        <taxon>Sclerotiniaceae</taxon>
        <taxon>Monilinia</taxon>
    </lineage>
</organism>
<proteinExistence type="predicted"/>
<evidence type="ECO:0000256" key="1">
    <source>
        <dbReference type="SAM" id="MobiDB-lite"/>
    </source>
</evidence>
<keyword evidence="3" id="KW-1185">Reference proteome</keyword>
<dbReference type="Proteomes" id="UP000322873">
    <property type="component" value="Unassembled WGS sequence"/>
</dbReference>
<gene>
    <name evidence="2" type="ORF">EYC84_002108</name>
</gene>
<dbReference type="EMBL" id="VICG01000005">
    <property type="protein sequence ID" value="KAA8572200.1"/>
    <property type="molecule type" value="Genomic_DNA"/>
</dbReference>
<evidence type="ECO:0000313" key="2">
    <source>
        <dbReference type="EMBL" id="KAA8572200.1"/>
    </source>
</evidence>
<sequence length="406" mass="47589">MSCYSRRSYPKAKMKLDENGHEVLANESKPESDLDASNSDDSEDTKYAKGVRRSNRYQPSPFIKKGWFRYYWHVPGTQKNKAVPNFPLPRELVTMILKNLLIESEFTRMDLCTATCFALTSKAHWDAFRELYPDKIRLDIISPGHSSDHLPGTTRLGDLLESWMAPLYRPIRWSVALDRDFKEEGKYVRDLYVSVKAYDVEGGEDKEKALAQRYSECKINRFSSFHSVYRNFHNLRLNGEVDLKWFVPMPCFMGEDWYAITTFILKHTILNWPPFGCTDNKVQDWLNQTEYTFYYGIWQTYRDWMLRDWVEKQPEALEYKKLHGLGEGSKETKSLTHGLQMLRLVNVRPEKQKLMINQVVEAMVKNFRGRVGETKAVQEVMNVNAMMEALEIDAEREDGRDDHGLR</sequence>
<comment type="caution">
    <text evidence="2">The sequence shown here is derived from an EMBL/GenBank/DDBJ whole genome shotgun (WGS) entry which is preliminary data.</text>
</comment>
<reference evidence="2 3" key="1">
    <citation type="submission" date="2019-06" db="EMBL/GenBank/DDBJ databases">
        <title>Genome Sequence of the Brown Rot Fungal Pathogen Monilinia fructicola.</title>
        <authorList>
            <person name="De Miccolis Angelini R.M."/>
            <person name="Landi L."/>
            <person name="Abate D."/>
            <person name="Pollastro S."/>
            <person name="Romanazzi G."/>
            <person name="Faretra F."/>
        </authorList>
    </citation>
    <scope>NUCLEOTIDE SEQUENCE [LARGE SCALE GENOMIC DNA]</scope>
    <source>
        <strain evidence="2 3">Mfrc123</strain>
    </source>
</reference>